<dbReference type="Proteomes" id="UP001516023">
    <property type="component" value="Unassembled WGS sequence"/>
</dbReference>
<protein>
    <submittedName>
        <fullName evidence="3">Uncharacterized protein</fullName>
    </submittedName>
</protein>
<feature type="chain" id="PRO_5044834199" evidence="2">
    <location>
        <begin position="39"/>
        <end position="162"/>
    </location>
</feature>
<proteinExistence type="predicted"/>
<keyword evidence="2" id="KW-0732">Signal</keyword>
<keyword evidence="4" id="KW-1185">Reference proteome</keyword>
<evidence type="ECO:0000256" key="2">
    <source>
        <dbReference type="SAM" id="SignalP"/>
    </source>
</evidence>
<dbReference type="EMBL" id="JABMIG020000018">
    <property type="protein sequence ID" value="KAL3802628.1"/>
    <property type="molecule type" value="Genomic_DNA"/>
</dbReference>
<sequence length="162" mass="18102">MARHNSQIDRHRCQSKCLPVIILLIHLQILAITPQTNAIGGWQTICIYFSRWSEERSQINSNVKQNGPKSPQRRIAPVPTSNSEEEASEGDYEDISSSKTHKKHVSEVIMTSRQASTRVDNIPSRANTPAFVRGHRRRESGIIGLDENDLAAISFVGASPFL</sequence>
<evidence type="ECO:0000256" key="1">
    <source>
        <dbReference type="SAM" id="MobiDB-lite"/>
    </source>
</evidence>
<gene>
    <name evidence="3" type="ORF">HJC23_011952</name>
</gene>
<evidence type="ECO:0000313" key="4">
    <source>
        <dbReference type="Proteomes" id="UP001516023"/>
    </source>
</evidence>
<accession>A0ABD3QQJ5</accession>
<reference evidence="3 4" key="1">
    <citation type="journal article" date="2020" name="G3 (Bethesda)">
        <title>Improved Reference Genome for Cyclotella cryptica CCMP332, a Model for Cell Wall Morphogenesis, Salinity Adaptation, and Lipid Production in Diatoms (Bacillariophyta).</title>
        <authorList>
            <person name="Roberts W.R."/>
            <person name="Downey K.M."/>
            <person name="Ruck E.C."/>
            <person name="Traller J.C."/>
            <person name="Alverson A.J."/>
        </authorList>
    </citation>
    <scope>NUCLEOTIDE SEQUENCE [LARGE SCALE GENOMIC DNA]</scope>
    <source>
        <strain evidence="3 4">CCMP332</strain>
    </source>
</reference>
<organism evidence="3 4">
    <name type="scientific">Cyclotella cryptica</name>
    <dbReference type="NCBI Taxonomy" id="29204"/>
    <lineage>
        <taxon>Eukaryota</taxon>
        <taxon>Sar</taxon>
        <taxon>Stramenopiles</taxon>
        <taxon>Ochrophyta</taxon>
        <taxon>Bacillariophyta</taxon>
        <taxon>Coscinodiscophyceae</taxon>
        <taxon>Thalassiosirophycidae</taxon>
        <taxon>Stephanodiscales</taxon>
        <taxon>Stephanodiscaceae</taxon>
        <taxon>Cyclotella</taxon>
    </lineage>
</organism>
<feature type="signal peptide" evidence="2">
    <location>
        <begin position="1"/>
        <end position="38"/>
    </location>
</feature>
<feature type="compositionally biased region" description="Acidic residues" evidence="1">
    <location>
        <begin position="83"/>
        <end position="94"/>
    </location>
</feature>
<comment type="caution">
    <text evidence="3">The sequence shown here is derived from an EMBL/GenBank/DDBJ whole genome shotgun (WGS) entry which is preliminary data.</text>
</comment>
<feature type="compositionally biased region" description="Polar residues" evidence="1">
    <location>
        <begin position="59"/>
        <end position="69"/>
    </location>
</feature>
<feature type="region of interest" description="Disordered" evidence="1">
    <location>
        <begin position="59"/>
        <end position="105"/>
    </location>
</feature>
<name>A0ABD3QQJ5_9STRA</name>
<dbReference type="AlphaFoldDB" id="A0ABD3QQJ5"/>
<evidence type="ECO:0000313" key="3">
    <source>
        <dbReference type="EMBL" id="KAL3802628.1"/>
    </source>
</evidence>